<evidence type="ECO:0000313" key="8">
    <source>
        <dbReference type="EMBL" id="CAB4976836.1"/>
    </source>
</evidence>
<name>A0A6J6X2L7_9ZZZZ</name>
<dbReference type="InterPro" id="IPR032808">
    <property type="entry name" value="DoxX"/>
</dbReference>
<reference evidence="6" key="1">
    <citation type="submission" date="2020-05" db="EMBL/GenBank/DDBJ databases">
        <authorList>
            <person name="Chiriac C."/>
            <person name="Salcher M."/>
            <person name="Ghai R."/>
            <person name="Kavagutti S V."/>
        </authorList>
    </citation>
    <scope>NUCLEOTIDE SEQUENCE</scope>
</reference>
<sequence length="137" mass="14683">MDAVLAIGRILFALIFISSGINHFTKLEAMTGYAKYKKVPAAKLAVLVSGVMLLLGGVYVALGIYADLGALILAIFLIPTALMMHTFWKETDPTAKMNESIAFFKDLALAGAALILFAMIGSGANFGWHITSAFFSF</sequence>
<dbReference type="EMBL" id="CAFBOP010000002">
    <property type="protein sequence ID" value="CAB4976836.1"/>
    <property type="molecule type" value="Genomic_DNA"/>
</dbReference>
<keyword evidence="4 5" id="KW-0472">Membrane</keyword>
<dbReference type="Pfam" id="PF07681">
    <property type="entry name" value="DoxX"/>
    <property type="match status" value="1"/>
</dbReference>
<evidence type="ECO:0000256" key="3">
    <source>
        <dbReference type="ARBA" id="ARBA00022989"/>
    </source>
</evidence>
<evidence type="ECO:0000256" key="4">
    <source>
        <dbReference type="ARBA" id="ARBA00023136"/>
    </source>
</evidence>
<dbReference type="EMBL" id="CAFAAC010000061">
    <property type="protein sequence ID" value="CAB4789893.1"/>
    <property type="molecule type" value="Genomic_DNA"/>
</dbReference>
<protein>
    <submittedName>
        <fullName evidence="6">Unannotated protein</fullName>
    </submittedName>
</protein>
<feature type="transmembrane region" description="Helical" evidence="5">
    <location>
        <begin position="107"/>
        <end position="128"/>
    </location>
</feature>
<dbReference type="GO" id="GO:0016020">
    <property type="term" value="C:membrane"/>
    <property type="evidence" value="ECO:0007669"/>
    <property type="project" value="UniProtKB-SubCell"/>
</dbReference>
<dbReference type="EMBL" id="CAFBPP010000031">
    <property type="protein sequence ID" value="CAB5019952.1"/>
    <property type="molecule type" value="Genomic_DNA"/>
</dbReference>
<accession>A0A6J6X2L7</accession>
<feature type="transmembrane region" description="Helical" evidence="5">
    <location>
        <begin position="68"/>
        <end position="87"/>
    </location>
</feature>
<evidence type="ECO:0000256" key="2">
    <source>
        <dbReference type="ARBA" id="ARBA00022692"/>
    </source>
</evidence>
<evidence type="ECO:0000313" key="7">
    <source>
        <dbReference type="EMBL" id="CAB4906122.1"/>
    </source>
</evidence>
<evidence type="ECO:0000256" key="1">
    <source>
        <dbReference type="ARBA" id="ARBA00004141"/>
    </source>
</evidence>
<proteinExistence type="predicted"/>
<comment type="subcellular location">
    <subcellularLocation>
        <location evidence="1">Membrane</location>
        <topology evidence="1">Multi-pass membrane protein</topology>
    </subcellularLocation>
</comment>
<organism evidence="6">
    <name type="scientific">freshwater metagenome</name>
    <dbReference type="NCBI Taxonomy" id="449393"/>
    <lineage>
        <taxon>unclassified sequences</taxon>
        <taxon>metagenomes</taxon>
        <taxon>ecological metagenomes</taxon>
    </lineage>
</organism>
<dbReference type="AlphaFoldDB" id="A0A6J6X2L7"/>
<dbReference type="EMBL" id="CAFBMN010000040">
    <property type="protein sequence ID" value="CAB4906122.1"/>
    <property type="molecule type" value="Genomic_DNA"/>
</dbReference>
<evidence type="ECO:0000313" key="9">
    <source>
        <dbReference type="EMBL" id="CAB5019952.1"/>
    </source>
</evidence>
<feature type="transmembrane region" description="Helical" evidence="5">
    <location>
        <begin position="44"/>
        <end position="62"/>
    </location>
</feature>
<gene>
    <name evidence="6" type="ORF">UFOPK2967_00863</name>
    <name evidence="7" type="ORF">UFOPK3587_00778</name>
    <name evidence="8" type="ORF">UFOPK3984_00136</name>
    <name evidence="9" type="ORF">UFOPK4114_00781</name>
</gene>
<evidence type="ECO:0000313" key="6">
    <source>
        <dbReference type="EMBL" id="CAB4789893.1"/>
    </source>
</evidence>
<keyword evidence="2 5" id="KW-0812">Transmembrane</keyword>
<keyword evidence="3 5" id="KW-1133">Transmembrane helix</keyword>
<evidence type="ECO:0000256" key="5">
    <source>
        <dbReference type="SAM" id="Phobius"/>
    </source>
</evidence>
<feature type="transmembrane region" description="Helical" evidence="5">
    <location>
        <begin position="6"/>
        <end position="24"/>
    </location>
</feature>